<sequence>MSSLTELTALLPSHPHLLTILQTNRPLATPSSIPHSDLVKFLNKLSSHVLSKDTSVDGLKHRRAAWRIARQVVEQDREGWVLTNGWGKTWVHAMMALVSPSLPETQLVDLLPLLTLLLKRSLAFPAFSREVALPVVPKCSQALVACMVDAEGKGEWGVVALVLDYLPVLFPLSPTPHRPLVPTLLPLLHRILLTAPAFPIPSILSDKPTTLVQRAALVLAHLHILAGKVAASAAFHTDMLLALTESHACLSALIDGTLALPPHHGAQVQGVGVTFIQTVDTRTRQDVLLGVLAREVASEEKIQPFLRAMEGWTAVIHALLAFPTARPVTLPLGGILHLAMRMLTCTPDVPLLEHVQGDTELAAGISAALPRLWIAGIKLVSACVIATGSHVVPYLGLILDHTIHLAELVALGQALTPQLALIRFHTLILARLDPNPSSSAYHTRLVKLCIGHVTPLMQQKPVVQAEDAGLAGKKGKKRMRGAGDDAFVGSLAGRVGQGMVSKDEGRVVIAALKLLSVLLPHPALPPALQALAIRLVLSASYSLETQSAAAVSADLTLHEKISRAVDAVLSKAVKLRGGSGSLGPWAGLMLDRTASNDLSDAIASVIHPLLPPLSRPLPPISSLVFYNIPSTDFESSEEKKLRAEMGIMTEQEMTSGQEEEARKRLRVEEPEVPTSVTSTVTVVTQSTATAVVPAASAVTSSAATSPPEKSVDEPSHAAQVPAPFGQRQASDPIAEQDKPESHIGHGSLSVQAVPPPVVLPPDPTTASVHLAVAGPSAVDAVEDDDFEMPEINLESDTDEDEEE</sequence>
<organism evidence="1 2">
    <name type="scientific">Naganishia adeliensis</name>
    <dbReference type="NCBI Taxonomy" id="92952"/>
    <lineage>
        <taxon>Eukaryota</taxon>
        <taxon>Fungi</taxon>
        <taxon>Dikarya</taxon>
        <taxon>Basidiomycota</taxon>
        <taxon>Agaricomycotina</taxon>
        <taxon>Tremellomycetes</taxon>
        <taxon>Filobasidiales</taxon>
        <taxon>Filobasidiaceae</taxon>
        <taxon>Naganishia</taxon>
    </lineage>
</organism>
<comment type="caution">
    <text evidence="1">The sequence shown here is derived from an EMBL/GenBank/DDBJ whole genome shotgun (WGS) entry which is preliminary data.</text>
</comment>
<protein>
    <submittedName>
        <fullName evidence="1">Uncharacterized protein</fullName>
    </submittedName>
</protein>
<gene>
    <name evidence="1" type="ORF">QFC20_000301</name>
</gene>
<evidence type="ECO:0000313" key="1">
    <source>
        <dbReference type="EMBL" id="KAJ9117158.1"/>
    </source>
</evidence>
<evidence type="ECO:0000313" key="2">
    <source>
        <dbReference type="Proteomes" id="UP001230649"/>
    </source>
</evidence>
<reference evidence="1" key="1">
    <citation type="submission" date="2023-04" db="EMBL/GenBank/DDBJ databases">
        <title>Draft Genome sequencing of Naganishia species isolated from polar environments using Oxford Nanopore Technology.</title>
        <authorList>
            <person name="Leo P."/>
            <person name="Venkateswaran K."/>
        </authorList>
    </citation>
    <scope>NUCLEOTIDE SEQUENCE</scope>
    <source>
        <strain evidence="1">MNA-CCFEE 5262</strain>
    </source>
</reference>
<name>A0ACC2WZG3_9TREE</name>
<accession>A0ACC2WZG3</accession>
<proteinExistence type="predicted"/>
<keyword evidence="2" id="KW-1185">Reference proteome</keyword>
<dbReference type="Proteomes" id="UP001230649">
    <property type="component" value="Unassembled WGS sequence"/>
</dbReference>
<dbReference type="EMBL" id="JASBWS010000002">
    <property type="protein sequence ID" value="KAJ9117158.1"/>
    <property type="molecule type" value="Genomic_DNA"/>
</dbReference>